<evidence type="ECO:0000256" key="2">
    <source>
        <dbReference type="ARBA" id="ARBA00022763"/>
    </source>
</evidence>
<dbReference type="AlphaFoldDB" id="A0A1J4RXH6"/>
<dbReference type="HAMAP" id="MF_00031">
    <property type="entry name" value="DNA_HJ_migration_RuvA"/>
    <property type="match status" value="1"/>
</dbReference>
<evidence type="ECO:0000256" key="1">
    <source>
        <dbReference type="ARBA" id="ARBA00022490"/>
    </source>
</evidence>
<accession>A0A1J4RXH6</accession>
<reference evidence="9 10" key="1">
    <citation type="journal article" date="2016" name="Environ. Microbiol.">
        <title>Genomic resolution of a cold subsurface aquifer community provides metabolic insights for novel microbes adapted to high CO concentrations.</title>
        <authorList>
            <person name="Probst A.J."/>
            <person name="Castelle C.J."/>
            <person name="Singh A."/>
            <person name="Brown C.T."/>
            <person name="Anantharaman K."/>
            <person name="Sharon I."/>
            <person name="Hug L.A."/>
            <person name="Burstein D."/>
            <person name="Emerson J.B."/>
            <person name="Thomas B.C."/>
            <person name="Banfield J.F."/>
        </authorList>
    </citation>
    <scope>NUCLEOTIDE SEQUENCE [LARGE SCALE GENOMIC DNA]</scope>
    <source>
        <strain evidence="9">CG1_02_44_10</strain>
    </source>
</reference>
<feature type="domain" description="Helix-hairpin-helix DNA-binding motif class 1" evidence="8">
    <location>
        <begin position="105"/>
        <end position="124"/>
    </location>
</feature>
<dbReference type="Pfam" id="PF01330">
    <property type="entry name" value="RuvA_N"/>
    <property type="match status" value="1"/>
</dbReference>
<dbReference type="GO" id="GO:0006281">
    <property type="term" value="P:DNA repair"/>
    <property type="evidence" value="ECO:0007669"/>
    <property type="project" value="UniProtKB-UniRule"/>
</dbReference>
<keyword evidence="7" id="KW-0812">Transmembrane</keyword>
<dbReference type="GO" id="GO:0006310">
    <property type="term" value="P:DNA recombination"/>
    <property type="evidence" value="ECO:0007669"/>
    <property type="project" value="UniProtKB-UniRule"/>
</dbReference>
<feature type="region of interest" description="Domain III" evidence="6">
    <location>
        <begin position="143"/>
        <end position="185"/>
    </location>
</feature>
<keyword evidence="9" id="KW-0067">ATP-binding</keyword>
<comment type="function">
    <text evidence="6">The RuvA-RuvB-RuvC complex processes Holliday junction (HJ) DNA during genetic recombination and DNA repair, while the RuvA-RuvB complex plays an important role in the rescue of blocked DNA replication forks via replication fork reversal (RFR). RuvA specifically binds to HJ cruciform DNA, conferring on it an open structure. The RuvB hexamer acts as an ATP-dependent pump, pulling dsDNA into and through the RuvAB complex. HJ branch migration allows RuvC to scan DNA until it finds its consensus sequence, where it cleaves and resolves the cruciform DNA.</text>
</comment>
<keyword evidence="9" id="KW-0347">Helicase</keyword>
<keyword evidence="1 6" id="KW-0963">Cytoplasm</keyword>
<keyword evidence="9" id="KW-0547">Nucleotide-binding</keyword>
<evidence type="ECO:0000313" key="9">
    <source>
        <dbReference type="EMBL" id="OIN91883.1"/>
    </source>
</evidence>
<keyword evidence="3 6" id="KW-0238">DNA-binding</keyword>
<dbReference type="NCBIfam" id="TIGR00084">
    <property type="entry name" value="ruvA"/>
    <property type="match status" value="1"/>
</dbReference>
<evidence type="ECO:0000256" key="4">
    <source>
        <dbReference type="ARBA" id="ARBA00023172"/>
    </source>
</evidence>
<dbReference type="InterPro" id="IPR003583">
    <property type="entry name" value="Hlx-hairpin-Hlx_DNA-bd_motif"/>
</dbReference>
<keyword evidence="7" id="KW-1133">Transmembrane helix</keyword>
<keyword evidence="2 6" id="KW-0227">DNA damage</keyword>
<comment type="similarity">
    <text evidence="6">Belongs to the RuvA family.</text>
</comment>
<dbReference type="InterPro" id="IPR013849">
    <property type="entry name" value="DNA_helicase_Holl-junc_RuvA_I"/>
</dbReference>
<protein>
    <recommendedName>
        <fullName evidence="6">Holliday junction branch migration complex subunit RuvA</fullName>
    </recommendedName>
</protein>
<feature type="transmembrane region" description="Helical" evidence="7">
    <location>
        <begin position="17"/>
        <end position="37"/>
    </location>
</feature>
<name>A0A1J4RXH6_9BACT</name>
<comment type="caution">
    <text evidence="9">The sequence shown here is derived from an EMBL/GenBank/DDBJ whole genome shotgun (WGS) entry which is preliminary data.</text>
</comment>
<dbReference type="GO" id="GO:0048476">
    <property type="term" value="C:Holliday junction resolvase complex"/>
    <property type="evidence" value="ECO:0007669"/>
    <property type="project" value="UniProtKB-UniRule"/>
</dbReference>
<proteinExistence type="inferred from homology"/>
<keyword evidence="4 6" id="KW-0233">DNA recombination</keyword>
<dbReference type="GO" id="GO:0005737">
    <property type="term" value="C:cytoplasm"/>
    <property type="evidence" value="ECO:0007669"/>
    <property type="project" value="UniProtKB-SubCell"/>
</dbReference>
<comment type="caution">
    <text evidence="6">Lacks conserved residue(s) required for the propagation of feature annotation.</text>
</comment>
<comment type="subunit">
    <text evidence="6">Homotetramer. Forms an RuvA(8)-RuvB(12)-Holliday junction (HJ) complex. HJ DNA is sandwiched between 2 RuvA tetramers; dsDNA enters through RuvA and exits via RuvB. An RuvB hexamer assembles on each DNA strand where it exits the tetramer. Each RuvB hexamer is contacted by two RuvA subunits (via domain III) on 2 adjacent RuvB subunits; this complex drives branch migration. In the full resolvosome a probable DNA-RuvA(4)-RuvB(12)-RuvC(2) complex forms which resolves the HJ.</text>
</comment>
<evidence type="ECO:0000259" key="8">
    <source>
        <dbReference type="SMART" id="SM00278"/>
    </source>
</evidence>
<feature type="domain" description="Helix-hairpin-helix DNA-binding motif class 1" evidence="8">
    <location>
        <begin position="70"/>
        <end position="89"/>
    </location>
</feature>
<keyword evidence="7" id="KW-0472">Membrane</keyword>
<comment type="domain">
    <text evidence="6">Has three domains with a flexible linker between the domains II and III and assumes an 'L' shape. Domain III is highly mobile and contacts RuvB.</text>
</comment>
<gene>
    <name evidence="6" type="primary">ruvA</name>
    <name evidence="9" type="ORF">AUJ42_01200</name>
</gene>
<dbReference type="SUPFAM" id="SSF50249">
    <property type="entry name" value="Nucleic acid-binding proteins"/>
    <property type="match status" value="1"/>
</dbReference>
<dbReference type="GO" id="GO:0009378">
    <property type="term" value="F:four-way junction helicase activity"/>
    <property type="evidence" value="ECO:0007669"/>
    <property type="project" value="InterPro"/>
</dbReference>
<keyword evidence="9" id="KW-0378">Hydrolase</keyword>
<dbReference type="Gene3D" id="1.10.150.20">
    <property type="entry name" value="5' to 3' exonuclease, C-terminal subdomain"/>
    <property type="match status" value="1"/>
</dbReference>
<dbReference type="SUPFAM" id="SSF47781">
    <property type="entry name" value="RuvA domain 2-like"/>
    <property type="match status" value="1"/>
</dbReference>
<dbReference type="EMBL" id="MNUK01000032">
    <property type="protein sequence ID" value="OIN91883.1"/>
    <property type="molecule type" value="Genomic_DNA"/>
</dbReference>
<dbReference type="InterPro" id="IPR012340">
    <property type="entry name" value="NA-bd_OB-fold"/>
</dbReference>
<dbReference type="InterPro" id="IPR010994">
    <property type="entry name" value="RuvA_2-like"/>
</dbReference>
<dbReference type="GO" id="GO:0000400">
    <property type="term" value="F:four-way junction DNA binding"/>
    <property type="evidence" value="ECO:0007669"/>
    <property type="project" value="UniProtKB-UniRule"/>
</dbReference>
<dbReference type="Gene3D" id="2.40.50.140">
    <property type="entry name" value="Nucleic acid-binding proteins"/>
    <property type="match status" value="1"/>
</dbReference>
<sequence length="185" mass="20118">MIGYLEGEIRFTSKGRIILFVNGIGFIVFVPSSTSFLEKENVSLFIHTHLREDNLSLFGFASAEDLDLFELLISVSGVGPKIGLGIFSVSEAENIVHAIETSNLSFFTSISGVGKKTAQRIILDLKSKLSKGDINMKNLEGSSELVDSLTSLGFQKNEISIIISDIDNSLPLGTQIKLALSLLHK</sequence>
<evidence type="ECO:0000256" key="6">
    <source>
        <dbReference type="HAMAP-Rule" id="MF_00031"/>
    </source>
</evidence>
<organism evidence="9 10">
    <name type="scientific">Candidatus Collierbacteria bacterium CG1_02_44_10</name>
    <dbReference type="NCBI Taxonomy" id="1805087"/>
    <lineage>
        <taxon>Bacteria</taxon>
        <taxon>Candidatus Collieribacteriota</taxon>
    </lineage>
</organism>
<evidence type="ECO:0000256" key="3">
    <source>
        <dbReference type="ARBA" id="ARBA00023125"/>
    </source>
</evidence>
<dbReference type="GO" id="GO:0005524">
    <property type="term" value="F:ATP binding"/>
    <property type="evidence" value="ECO:0007669"/>
    <property type="project" value="InterPro"/>
</dbReference>
<evidence type="ECO:0000256" key="5">
    <source>
        <dbReference type="ARBA" id="ARBA00023204"/>
    </source>
</evidence>
<keyword evidence="5 6" id="KW-0234">DNA repair</keyword>
<evidence type="ECO:0000313" key="10">
    <source>
        <dbReference type="Proteomes" id="UP000182345"/>
    </source>
</evidence>
<dbReference type="Pfam" id="PF14520">
    <property type="entry name" value="HHH_5"/>
    <property type="match status" value="1"/>
</dbReference>
<comment type="subcellular location">
    <subcellularLocation>
        <location evidence="6">Cytoplasm</location>
    </subcellularLocation>
</comment>
<dbReference type="InterPro" id="IPR000085">
    <property type="entry name" value="RuvA"/>
</dbReference>
<dbReference type="SMART" id="SM00278">
    <property type="entry name" value="HhH1"/>
    <property type="match status" value="2"/>
</dbReference>
<dbReference type="Proteomes" id="UP000182345">
    <property type="component" value="Unassembled WGS sequence"/>
</dbReference>
<evidence type="ECO:0000256" key="7">
    <source>
        <dbReference type="SAM" id="Phobius"/>
    </source>
</evidence>